<dbReference type="Gene3D" id="2.20.70.100">
    <property type="match status" value="2"/>
</dbReference>
<proteinExistence type="inferred from homology"/>
<dbReference type="Pfam" id="PF18524">
    <property type="entry name" value="HPIP_like"/>
    <property type="match status" value="1"/>
</dbReference>
<dbReference type="InterPro" id="IPR041125">
    <property type="entry name" value="4HPAD_g_N"/>
</dbReference>
<reference evidence="16 17" key="1">
    <citation type="journal article" date="2010" name="Stand. Genomic Sci.">
        <title>Complete genome sequence of Olsenella uli type strain (VPI D76D-27C).</title>
        <authorList>
            <person name="Goker M."/>
            <person name="Held B."/>
            <person name="Lucas S."/>
            <person name="Nolan M."/>
            <person name="Yasawong M."/>
            <person name="Glavina Del Rio T."/>
            <person name="Tice H."/>
            <person name="Cheng J.F."/>
            <person name="Bruce D."/>
            <person name="Detter J.C."/>
            <person name="Tapia R."/>
            <person name="Han C."/>
            <person name="Goodwin L."/>
            <person name="Pitluck S."/>
            <person name="Liolios K."/>
            <person name="Ivanova N."/>
            <person name="Mavromatis K."/>
            <person name="Mikhailova N."/>
            <person name="Pati A."/>
            <person name="Chen A."/>
            <person name="Palaniappan K."/>
            <person name="Land M."/>
            <person name="Hauser L."/>
            <person name="Chang Y.J."/>
            <person name="Jeffries C.D."/>
            <person name="Rohde M."/>
            <person name="Sikorski J."/>
            <person name="Pukall R."/>
            <person name="Woyke T."/>
            <person name="Bristow J."/>
            <person name="Eisen J.A."/>
            <person name="Markowitz V."/>
            <person name="Hugenholtz P."/>
            <person name="Kyrpides N.C."/>
            <person name="Klenk H.P."/>
            <person name="Lapidus A."/>
        </authorList>
    </citation>
    <scope>NUCLEOTIDE SEQUENCE [LARGE SCALE GENOMIC DNA]</scope>
    <source>
        <strain evidence="17">ATCC 49627 / DSM 7084 / CIP 109912 / JCM 12494 / NCIMB 702895 / VPI D76D-27C</strain>
    </source>
</reference>
<comment type="similarity">
    <text evidence="4">Belongs to the HPA decarboxylase small subunit family.</text>
</comment>
<evidence type="ECO:0000256" key="6">
    <source>
        <dbReference type="ARBA" id="ARBA00013463"/>
    </source>
</evidence>
<evidence type="ECO:0000256" key="9">
    <source>
        <dbReference type="ARBA" id="ARBA00023004"/>
    </source>
</evidence>
<dbReference type="OrthoDB" id="3186521at2"/>
<dbReference type="HOGENOM" id="CLU_187388_0_0_11"/>
<gene>
    <name evidence="16" type="ordered locus">Olsu_1029</name>
</gene>
<evidence type="ECO:0000313" key="16">
    <source>
        <dbReference type="EMBL" id="ADK68140.1"/>
    </source>
</evidence>
<evidence type="ECO:0000256" key="13">
    <source>
        <dbReference type="ARBA" id="ARBA00032959"/>
    </source>
</evidence>
<dbReference type="Pfam" id="PF18671">
    <property type="entry name" value="4HPAD_g_N"/>
    <property type="match status" value="1"/>
</dbReference>
<dbReference type="GeneID" id="78512450"/>
<evidence type="ECO:0000256" key="3">
    <source>
        <dbReference type="ARBA" id="ARBA00001966"/>
    </source>
</evidence>
<evidence type="ECO:0000256" key="4">
    <source>
        <dbReference type="ARBA" id="ARBA00008904"/>
    </source>
</evidence>
<dbReference type="NCBIfam" id="NF033716">
    <property type="entry name" value="glycyl_HPDL_Sma"/>
    <property type="match status" value="1"/>
</dbReference>
<keyword evidence="11" id="KW-0456">Lyase</keyword>
<protein>
    <recommendedName>
        <fullName evidence="6">4-hydroxyphenylacetate decarboxylase small subunit</fullName>
        <ecNumber evidence="5">4.1.1.83</ecNumber>
    </recommendedName>
    <alternativeName>
        <fullName evidence="12">4-hydroxyphenylacetate decarboxylase gamma subunit</fullName>
    </alternativeName>
    <alternativeName>
        <fullName evidence="13">p-hydroxyphenylacetate decarboxylase small subunit</fullName>
    </alternativeName>
</protein>
<keyword evidence="7" id="KW-0004">4Fe-4S</keyword>
<comment type="catalytic activity">
    <reaction evidence="1">
        <text>4-hydroxyphenylacetate + H(+) = 4-methylphenol + CO2</text>
        <dbReference type="Rhea" id="RHEA:22732"/>
        <dbReference type="ChEBI" id="CHEBI:15378"/>
        <dbReference type="ChEBI" id="CHEBI:16526"/>
        <dbReference type="ChEBI" id="CHEBI:17847"/>
        <dbReference type="ChEBI" id="CHEBI:48999"/>
        <dbReference type="EC" id="4.1.1.83"/>
    </reaction>
    <physiologicalReaction direction="left-to-right" evidence="1">
        <dbReference type="Rhea" id="RHEA:22733"/>
    </physiologicalReaction>
</comment>
<dbReference type="GO" id="GO:0043722">
    <property type="term" value="F:4-hydroxyphenylacetate decarboxylase activity"/>
    <property type="evidence" value="ECO:0007669"/>
    <property type="project" value="UniProtKB-EC"/>
</dbReference>
<dbReference type="AlphaFoldDB" id="E1QVI7"/>
<comment type="cofactor">
    <cofactor evidence="3">
        <name>[4Fe-4S] cluster</name>
        <dbReference type="ChEBI" id="CHEBI:49883"/>
    </cofactor>
</comment>
<evidence type="ECO:0000256" key="7">
    <source>
        <dbReference type="ARBA" id="ARBA00022485"/>
    </source>
</evidence>
<dbReference type="GO" id="GO:0051539">
    <property type="term" value="F:4 iron, 4 sulfur cluster binding"/>
    <property type="evidence" value="ECO:0007669"/>
    <property type="project" value="UniProtKB-KW"/>
</dbReference>
<dbReference type="KEGG" id="ols:Olsu_1029"/>
<sequence length="86" mass="9936">MAHYNYESLYYLPLDCEKGMDLRTREIIPYDGEADPETFKEGFLCKFCKCFCDPDSHGIGVCKGFDKEEWAYGDCGSFSCEKFARN</sequence>
<evidence type="ECO:0000256" key="1">
    <source>
        <dbReference type="ARBA" id="ARBA00000127"/>
    </source>
</evidence>
<evidence type="ECO:0000256" key="11">
    <source>
        <dbReference type="ARBA" id="ARBA00023239"/>
    </source>
</evidence>
<keyword evidence="9" id="KW-0408">Iron</keyword>
<evidence type="ECO:0000256" key="5">
    <source>
        <dbReference type="ARBA" id="ARBA00012283"/>
    </source>
</evidence>
<dbReference type="InterPro" id="IPR053727">
    <property type="entry name" value="HPA_decarboxylase_ss_sf"/>
</dbReference>
<feature type="domain" description="4-hydroxyphenylacetate decarboxylase small gamma subunit N-terminal" evidence="15">
    <location>
        <begin position="1"/>
        <end position="33"/>
    </location>
</feature>
<dbReference type="STRING" id="633147.Olsu_1029"/>
<organism evidence="16 17">
    <name type="scientific">Olsenella uli (strain ATCC 49627 / DSM 7084 / CCUG 31166 / CIP 109912 / JCM 12494 / LMG 11480 / NCIMB 702895 / VPI D76D-27C)</name>
    <name type="common">Lactobacillus uli</name>
    <dbReference type="NCBI Taxonomy" id="633147"/>
    <lineage>
        <taxon>Bacteria</taxon>
        <taxon>Bacillati</taxon>
        <taxon>Actinomycetota</taxon>
        <taxon>Coriobacteriia</taxon>
        <taxon>Coriobacteriales</taxon>
        <taxon>Atopobiaceae</taxon>
        <taxon>Olsenella</taxon>
    </lineage>
</organism>
<evidence type="ECO:0000259" key="14">
    <source>
        <dbReference type="Pfam" id="PF18524"/>
    </source>
</evidence>
<evidence type="ECO:0000256" key="8">
    <source>
        <dbReference type="ARBA" id="ARBA00022723"/>
    </source>
</evidence>
<keyword evidence="8" id="KW-0479">Metal-binding</keyword>
<name>E1QVI7_OLSUV</name>
<dbReference type="EC" id="4.1.1.83" evidence="5"/>
<dbReference type="PATRIC" id="fig|633147.7.peg.516"/>
<evidence type="ECO:0000256" key="12">
    <source>
        <dbReference type="ARBA" id="ARBA00029987"/>
    </source>
</evidence>
<evidence type="ECO:0000313" key="17">
    <source>
        <dbReference type="Proteomes" id="UP000000333"/>
    </source>
</evidence>
<accession>E1QVI7</accession>
<dbReference type="EMBL" id="CP002106">
    <property type="protein sequence ID" value="ADK68140.1"/>
    <property type="molecule type" value="Genomic_DNA"/>
</dbReference>
<comment type="catalytic activity">
    <reaction evidence="2">
        <text>3,4-dihydroxyphenylacetate + H(+) = 4-methylcatechol + CO2</text>
        <dbReference type="Rhea" id="RHEA:62556"/>
        <dbReference type="ChEBI" id="CHEBI:15378"/>
        <dbReference type="ChEBI" id="CHEBI:16526"/>
        <dbReference type="ChEBI" id="CHEBI:17254"/>
        <dbReference type="ChEBI" id="CHEBI:17612"/>
        <dbReference type="EC" id="4.1.1.83"/>
    </reaction>
    <physiologicalReaction direction="left-to-right" evidence="2">
        <dbReference type="Rhea" id="RHEA:62557"/>
    </physiologicalReaction>
</comment>
<evidence type="ECO:0000256" key="2">
    <source>
        <dbReference type="ARBA" id="ARBA00001088"/>
    </source>
</evidence>
<keyword evidence="10" id="KW-0411">Iron-sulfur</keyword>
<evidence type="ECO:0000259" key="15">
    <source>
        <dbReference type="Pfam" id="PF18671"/>
    </source>
</evidence>
<dbReference type="RefSeq" id="WP_013251892.1">
    <property type="nucleotide sequence ID" value="NC_014363.1"/>
</dbReference>
<dbReference type="InterPro" id="IPR040923">
    <property type="entry name" value="HpdC_C"/>
</dbReference>
<dbReference type="Proteomes" id="UP000000333">
    <property type="component" value="Chromosome"/>
</dbReference>
<feature type="domain" description="4-hydroxyphenylacetate decarboxylase small gamma subunit C-terminal" evidence="14">
    <location>
        <begin position="44"/>
        <end position="82"/>
    </location>
</feature>
<dbReference type="eggNOG" id="ENOG5032WS3">
    <property type="taxonomic scope" value="Bacteria"/>
</dbReference>
<keyword evidence="17" id="KW-1185">Reference proteome</keyword>
<dbReference type="GO" id="GO:0046872">
    <property type="term" value="F:metal ion binding"/>
    <property type="evidence" value="ECO:0007669"/>
    <property type="project" value="UniProtKB-KW"/>
</dbReference>
<evidence type="ECO:0000256" key="10">
    <source>
        <dbReference type="ARBA" id="ARBA00023014"/>
    </source>
</evidence>